<reference evidence="4 5" key="1">
    <citation type="submission" date="2019-07" db="EMBL/GenBank/DDBJ databases">
        <title>Rufibacter sp. nov., isolated from lake sediment.</title>
        <authorList>
            <person name="Qu J.-H."/>
        </authorList>
    </citation>
    <scope>NUCLEOTIDE SEQUENCE [LARGE SCALE GENOMIC DNA]</scope>
    <source>
        <strain evidence="4 5">NBS58-1</strain>
    </source>
</reference>
<evidence type="ECO:0000259" key="3">
    <source>
        <dbReference type="Pfam" id="PF03629"/>
    </source>
</evidence>
<dbReference type="GO" id="GO:0001681">
    <property type="term" value="F:sialate O-acetylesterase activity"/>
    <property type="evidence" value="ECO:0007669"/>
    <property type="project" value="InterPro"/>
</dbReference>
<feature type="signal peptide" evidence="2">
    <location>
        <begin position="1"/>
        <end position="22"/>
    </location>
</feature>
<dbReference type="PANTHER" id="PTHR22901">
    <property type="entry name" value="SIALATE O-ACETYLESTERASE"/>
    <property type="match status" value="1"/>
</dbReference>
<name>A0A5B6THW4_9BACT</name>
<comment type="caution">
    <text evidence="4">The sequence shown here is derived from an EMBL/GenBank/DDBJ whole genome shotgun (WGS) entry which is preliminary data.</text>
</comment>
<sequence length="522" mass="58077">MKSVKVLLLVLLCLSGTIVSWAGVCGYQGSRVCSFGHPIFKTELKFTVATVLQSNMVVQQGKPFTMWGTASAGDTITLAVDWNISPVQVVADVSGRWKGQVPVPEVKPGDFSAHTITVSCKKESLTLSNILIGEVWLCSGQSNMDMELKPALPWLRGVLDYEKEIAAAAYPAIRLINIENNFKKTPQENAKGTWLVCSPQTAGDFSGVAYFYGRELLQKLQVPIGLVVSSVGGSACQAWTSREALESDPEVKAKYLTPYDLSPQAQESLDSIKTLEKLFEVLARPTLLYNAMIHPLKDLSVRGFLWYQGESNKKDGSAYTRLCTAMVEGWRKDFNQGDLPFYYVQVTPYNWEEKDSTATYYAKLREAQDAMLQVKNTGMAVTMNIGEVNDIHPRNKKDVGLRLAKIALAKNYAQPEVVYLGPKFREYKVRGKKVMVSFLPQSLGTGLTTSDGQKPRHFYLAGEDKIFYPAEASIVKDQVLLSSEKVKKPVAVRYAFTNYPMTNFGNKEGLPAMPFRTDTWEE</sequence>
<dbReference type="EMBL" id="VKKY01000002">
    <property type="protein sequence ID" value="KAA3438780.1"/>
    <property type="molecule type" value="Genomic_DNA"/>
</dbReference>
<dbReference type="InterPro" id="IPR005181">
    <property type="entry name" value="SASA"/>
</dbReference>
<dbReference type="PANTHER" id="PTHR22901:SF0">
    <property type="entry name" value="SIALATE O-ACETYLESTERASE"/>
    <property type="match status" value="1"/>
</dbReference>
<accession>A0A5B6THW4</accession>
<keyword evidence="2" id="KW-0732">Signal</keyword>
<evidence type="ECO:0000313" key="5">
    <source>
        <dbReference type="Proteomes" id="UP000324133"/>
    </source>
</evidence>
<keyword evidence="1" id="KW-0378">Hydrolase</keyword>
<dbReference type="InterPro" id="IPR039329">
    <property type="entry name" value="SIAE"/>
</dbReference>
<dbReference type="OrthoDB" id="9816001at2"/>
<gene>
    <name evidence="4" type="ORF">FOA19_16325</name>
</gene>
<organism evidence="4 5">
    <name type="scientific">Rufibacter hautae</name>
    <dbReference type="NCBI Taxonomy" id="2595005"/>
    <lineage>
        <taxon>Bacteria</taxon>
        <taxon>Pseudomonadati</taxon>
        <taxon>Bacteroidota</taxon>
        <taxon>Cytophagia</taxon>
        <taxon>Cytophagales</taxon>
        <taxon>Hymenobacteraceae</taxon>
        <taxon>Rufibacter</taxon>
    </lineage>
</organism>
<proteinExistence type="predicted"/>
<evidence type="ECO:0000313" key="4">
    <source>
        <dbReference type="EMBL" id="KAA3438780.1"/>
    </source>
</evidence>
<dbReference type="GO" id="GO:0005975">
    <property type="term" value="P:carbohydrate metabolic process"/>
    <property type="evidence" value="ECO:0007669"/>
    <property type="project" value="TreeGrafter"/>
</dbReference>
<dbReference type="Pfam" id="PF03629">
    <property type="entry name" value="SASA"/>
    <property type="match status" value="1"/>
</dbReference>
<protein>
    <submittedName>
        <fullName evidence="4">Sialate O-acetylesterase</fullName>
    </submittedName>
</protein>
<evidence type="ECO:0000256" key="1">
    <source>
        <dbReference type="ARBA" id="ARBA00022801"/>
    </source>
</evidence>
<dbReference type="Proteomes" id="UP000324133">
    <property type="component" value="Unassembled WGS sequence"/>
</dbReference>
<keyword evidence="5" id="KW-1185">Reference proteome</keyword>
<dbReference type="InterPro" id="IPR036514">
    <property type="entry name" value="SGNH_hydro_sf"/>
</dbReference>
<dbReference type="SUPFAM" id="SSF52266">
    <property type="entry name" value="SGNH hydrolase"/>
    <property type="match status" value="1"/>
</dbReference>
<feature type="domain" description="Sialate O-acetylesterase" evidence="3">
    <location>
        <begin position="134"/>
        <end position="405"/>
    </location>
</feature>
<dbReference type="Gene3D" id="3.40.50.1110">
    <property type="entry name" value="SGNH hydrolase"/>
    <property type="match status" value="1"/>
</dbReference>
<evidence type="ECO:0000256" key="2">
    <source>
        <dbReference type="SAM" id="SignalP"/>
    </source>
</evidence>
<dbReference type="AlphaFoldDB" id="A0A5B6THW4"/>
<feature type="chain" id="PRO_5022705569" evidence="2">
    <location>
        <begin position="23"/>
        <end position="522"/>
    </location>
</feature>